<keyword evidence="3 6" id="KW-0687">Ribonucleoprotein</keyword>
<dbReference type="InterPro" id="IPR014717">
    <property type="entry name" value="Transl_elong_EF1B/ribsomal_bS6"/>
</dbReference>
<dbReference type="HAMAP" id="MF_00360">
    <property type="entry name" value="Ribosomal_bS6"/>
    <property type="match status" value="1"/>
</dbReference>
<reference evidence="8" key="1">
    <citation type="journal article" date="2020" name="mSystems">
        <title>Genome- and Community-Level Interaction Insights into Carbon Utilization and Element Cycling Functions of Hydrothermarchaeota in Hydrothermal Sediment.</title>
        <authorList>
            <person name="Zhou Z."/>
            <person name="Liu Y."/>
            <person name="Xu W."/>
            <person name="Pan J."/>
            <person name="Luo Z.H."/>
            <person name="Li M."/>
        </authorList>
    </citation>
    <scope>NUCLEOTIDE SEQUENCE [LARGE SCALE GENOMIC DNA]</scope>
    <source>
        <strain evidence="8">SpSt-339</strain>
    </source>
</reference>
<comment type="function">
    <text evidence="4 6">Binds together with bS18 to 16S ribosomal RNA.</text>
</comment>
<evidence type="ECO:0000256" key="1">
    <source>
        <dbReference type="ARBA" id="ARBA00009512"/>
    </source>
</evidence>
<dbReference type="GO" id="GO:0019843">
    <property type="term" value="F:rRNA binding"/>
    <property type="evidence" value="ECO:0007669"/>
    <property type="project" value="UniProtKB-UniRule"/>
</dbReference>
<evidence type="ECO:0000256" key="2">
    <source>
        <dbReference type="ARBA" id="ARBA00022980"/>
    </source>
</evidence>
<dbReference type="GO" id="GO:0003735">
    <property type="term" value="F:structural constituent of ribosome"/>
    <property type="evidence" value="ECO:0007669"/>
    <property type="project" value="InterPro"/>
</dbReference>
<dbReference type="GO" id="GO:0005840">
    <property type="term" value="C:ribosome"/>
    <property type="evidence" value="ECO:0007669"/>
    <property type="project" value="UniProtKB-KW"/>
</dbReference>
<dbReference type="InterPro" id="IPR020814">
    <property type="entry name" value="Ribosomal_S6_plastid/chlpt"/>
</dbReference>
<dbReference type="CDD" id="cd00473">
    <property type="entry name" value="bS6"/>
    <property type="match status" value="1"/>
</dbReference>
<evidence type="ECO:0000256" key="5">
    <source>
        <dbReference type="ARBA" id="ARBA00035294"/>
    </source>
</evidence>
<accession>A0A7C2K1E3</accession>
<dbReference type="AlphaFoldDB" id="A0A7C2K1E3"/>
<keyword evidence="6" id="KW-0699">rRNA-binding</keyword>
<gene>
    <name evidence="6 8" type="primary">rpsF</name>
    <name evidence="8" type="ORF">ENQ76_11300</name>
</gene>
<sequence length="141" mass="16007">MYEGMFLLDSNRYSSDPDGTQKAVLGMLERCGATVVASRPWQEGKLCYPIEGHRKGLYYLACFQMDGNHVPELNRLGKLNDYVLRQLIIRHPQVIFDAMVQALTSHDGTIHSPEQKADRTEGVEMREGRGRGREEGVPEDR</sequence>
<comment type="similarity">
    <text evidence="1 6">Belongs to the bacterial ribosomal protein bS6 family.</text>
</comment>
<evidence type="ECO:0000256" key="6">
    <source>
        <dbReference type="HAMAP-Rule" id="MF_00360"/>
    </source>
</evidence>
<dbReference type="NCBIfam" id="TIGR00166">
    <property type="entry name" value="S6"/>
    <property type="match status" value="1"/>
</dbReference>
<comment type="caution">
    <text evidence="8">The sequence shown here is derived from an EMBL/GenBank/DDBJ whole genome shotgun (WGS) entry which is preliminary data.</text>
</comment>
<dbReference type="Pfam" id="PF01250">
    <property type="entry name" value="Ribosomal_S6"/>
    <property type="match status" value="1"/>
</dbReference>
<dbReference type="GO" id="GO:0006412">
    <property type="term" value="P:translation"/>
    <property type="evidence" value="ECO:0007669"/>
    <property type="project" value="UniProtKB-UniRule"/>
</dbReference>
<dbReference type="GO" id="GO:1990904">
    <property type="term" value="C:ribonucleoprotein complex"/>
    <property type="evidence" value="ECO:0007669"/>
    <property type="project" value="UniProtKB-KW"/>
</dbReference>
<protein>
    <recommendedName>
        <fullName evidence="5 6">Small ribosomal subunit protein bS6</fullName>
    </recommendedName>
</protein>
<evidence type="ECO:0000256" key="3">
    <source>
        <dbReference type="ARBA" id="ARBA00023274"/>
    </source>
</evidence>
<dbReference type="Gene3D" id="3.30.70.60">
    <property type="match status" value="1"/>
</dbReference>
<dbReference type="SUPFAM" id="SSF54995">
    <property type="entry name" value="Ribosomal protein S6"/>
    <property type="match status" value="1"/>
</dbReference>
<evidence type="ECO:0000313" key="8">
    <source>
        <dbReference type="EMBL" id="HEN16038.1"/>
    </source>
</evidence>
<evidence type="ECO:0000256" key="7">
    <source>
        <dbReference type="SAM" id="MobiDB-lite"/>
    </source>
</evidence>
<dbReference type="EMBL" id="DSOK01000314">
    <property type="protein sequence ID" value="HEN16038.1"/>
    <property type="molecule type" value="Genomic_DNA"/>
</dbReference>
<dbReference type="InterPro" id="IPR000529">
    <property type="entry name" value="Ribosomal_bS6"/>
</dbReference>
<evidence type="ECO:0000256" key="4">
    <source>
        <dbReference type="ARBA" id="ARBA00035104"/>
    </source>
</evidence>
<organism evidence="8">
    <name type="scientific">Schlesneria paludicola</name>
    <dbReference type="NCBI Taxonomy" id="360056"/>
    <lineage>
        <taxon>Bacteria</taxon>
        <taxon>Pseudomonadati</taxon>
        <taxon>Planctomycetota</taxon>
        <taxon>Planctomycetia</taxon>
        <taxon>Planctomycetales</taxon>
        <taxon>Planctomycetaceae</taxon>
        <taxon>Schlesneria</taxon>
    </lineage>
</organism>
<feature type="region of interest" description="Disordered" evidence="7">
    <location>
        <begin position="107"/>
        <end position="141"/>
    </location>
</feature>
<name>A0A7C2K1E3_9PLAN</name>
<keyword evidence="2 6" id="KW-0689">Ribosomal protein</keyword>
<proteinExistence type="inferred from homology"/>
<keyword evidence="6" id="KW-0694">RNA-binding</keyword>
<feature type="compositionally biased region" description="Basic and acidic residues" evidence="7">
    <location>
        <begin position="113"/>
        <end position="141"/>
    </location>
</feature>
<dbReference type="InterPro" id="IPR035980">
    <property type="entry name" value="Ribosomal_bS6_sf"/>
</dbReference>